<sequence>MYTTDAHPYKAIAGLSLAIAIISSIMIVPVLGLFLDALFAIPSIAVFVLSIISIVIRRKNDVSTLPVVFSVMTGGLGIFATMLMLFGVFGDQAETMLNMGSQIFVNFIYVIVALAAWCGYVVSAILNYRNFYLLRKTVLSEQVVSSQV</sequence>
<feature type="transmembrane region" description="Helical" evidence="1">
    <location>
        <begin position="102"/>
        <end position="126"/>
    </location>
</feature>
<dbReference type="AlphaFoldDB" id="A0A5R8Q941"/>
<comment type="caution">
    <text evidence="2">The sequence shown here is derived from an EMBL/GenBank/DDBJ whole genome shotgun (WGS) entry which is preliminary data.</text>
</comment>
<keyword evidence="3" id="KW-1185">Reference proteome</keyword>
<protein>
    <submittedName>
        <fullName evidence="2">Uncharacterized protein</fullName>
    </submittedName>
</protein>
<evidence type="ECO:0000313" key="3">
    <source>
        <dbReference type="Proteomes" id="UP000306912"/>
    </source>
</evidence>
<dbReference type="EMBL" id="VBWP01000010">
    <property type="protein sequence ID" value="TLG71765.1"/>
    <property type="molecule type" value="Genomic_DNA"/>
</dbReference>
<organism evidence="2 3">
    <name type="scientific">Culicoidibacter larvae</name>
    <dbReference type="NCBI Taxonomy" id="2579976"/>
    <lineage>
        <taxon>Bacteria</taxon>
        <taxon>Bacillati</taxon>
        <taxon>Bacillota</taxon>
        <taxon>Culicoidibacteria</taxon>
        <taxon>Culicoidibacterales</taxon>
        <taxon>Culicoidibacteraceae</taxon>
        <taxon>Culicoidibacter</taxon>
    </lineage>
</organism>
<feature type="transmembrane region" description="Helical" evidence="1">
    <location>
        <begin position="37"/>
        <end position="56"/>
    </location>
</feature>
<feature type="transmembrane region" description="Helical" evidence="1">
    <location>
        <begin position="12"/>
        <end position="31"/>
    </location>
</feature>
<dbReference type="RefSeq" id="WP_138192017.1">
    <property type="nucleotide sequence ID" value="NZ_VBWP01000010.1"/>
</dbReference>
<dbReference type="InParanoid" id="A0A5R8Q941"/>
<proteinExistence type="predicted"/>
<accession>A0A5R8Q941</accession>
<keyword evidence="1" id="KW-0472">Membrane</keyword>
<evidence type="ECO:0000313" key="2">
    <source>
        <dbReference type="EMBL" id="TLG71765.1"/>
    </source>
</evidence>
<name>A0A5R8Q941_9FIRM</name>
<dbReference type="Proteomes" id="UP000306912">
    <property type="component" value="Unassembled WGS sequence"/>
</dbReference>
<evidence type="ECO:0000256" key="1">
    <source>
        <dbReference type="SAM" id="Phobius"/>
    </source>
</evidence>
<gene>
    <name evidence="2" type="ORF">FEZ08_10170</name>
</gene>
<keyword evidence="1" id="KW-0812">Transmembrane</keyword>
<reference evidence="2 3" key="1">
    <citation type="submission" date="2019-05" db="EMBL/GenBank/DDBJ databases">
        <title>Culicoidintestinum kansasii gen. nov., sp. nov. from the gastrointestinal tract of the biting midge, Culicoides sonorensis.</title>
        <authorList>
            <person name="Neupane S."/>
            <person name="Ghosh A."/>
            <person name="Gunther S."/>
            <person name="Martin K."/>
            <person name="Zurek L."/>
        </authorList>
    </citation>
    <scope>NUCLEOTIDE SEQUENCE [LARGE SCALE GENOMIC DNA]</scope>
    <source>
        <strain evidence="2 3">CS-1</strain>
    </source>
</reference>
<feature type="transmembrane region" description="Helical" evidence="1">
    <location>
        <begin position="68"/>
        <end position="90"/>
    </location>
</feature>
<keyword evidence="1" id="KW-1133">Transmembrane helix</keyword>